<keyword evidence="2" id="KW-1185">Reference proteome</keyword>
<dbReference type="Proteomes" id="UP001549099">
    <property type="component" value="Unassembled WGS sequence"/>
</dbReference>
<accession>A0ABV2G7K8</accession>
<dbReference type="RefSeq" id="WP_354194308.1">
    <property type="nucleotide sequence ID" value="NZ_JBEPLW010000001.1"/>
</dbReference>
<evidence type="ECO:0000313" key="2">
    <source>
        <dbReference type="Proteomes" id="UP001549099"/>
    </source>
</evidence>
<reference evidence="1 2" key="1">
    <citation type="submission" date="2024-06" db="EMBL/GenBank/DDBJ databases">
        <title>Genomic Encyclopedia of Type Strains, Phase IV (KMG-IV): sequencing the most valuable type-strain genomes for metagenomic binning, comparative biology and taxonomic classification.</title>
        <authorList>
            <person name="Goeker M."/>
        </authorList>
    </citation>
    <scope>NUCLEOTIDE SEQUENCE [LARGE SCALE GENOMIC DNA]</scope>
    <source>
        <strain evidence="1 2">DSM 26128</strain>
    </source>
</reference>
<gene>
    <name evidence="1" type="ORF">ABID49_000146</name>
</gene>
<dbReference type="EMBL" id="JBEPLW010000001">
    <property type="protein sequence ID" value="MET3574270.1"/>
    <property type="molecule type" value="Genomic_DNA"/>
</dbReference>
<proteinExistence type="predicted"/>
<protein>
    <recommendedName>
        <fullName evidence="3">SR1 protein</fullName>
    </recommendedName>
</protein>
<evidence type="ECO:0008006" key="3">
    <source>
        <dbReference type="Google" id="ProtNLM"/>
    </source>
</evidence>
<sequence>MHERVGTCEVCGREVFCLNGFLNGVAENGRLRCFDCADREDVAADARKEEEKRTE</sequence>
<evidence type="ECO:0000313" key="1">
    <source>
        <dbReference type="EMBL" id="MET3574270.1"/>
    </source>
</evidence>
<organism evidence="1 2">
    <name type="scientific">Bhargavaea ullalensis</name>
    <dbReference type="NCBI Taxonomy" id="1265685"/>
    <lineage>
        <taxon>Bacteria</taxon>
        <taxon>Bacillati</taxon>
        <taxon>Bacillota</taxon>
        <taxon>Bacilli</taxon>
        <taxon>Bacillales</taxon>
        <taxon>Caryophanaceae</taxon>
        <taxon>Bhargavaea</taxon>
    </lineage>
</organism>
<comment type="caution">
    <text evidence="1">The sequence shown here is derived from an EMBL/GenBank/DDBJ whole genome shotgun (WGS) entry which is preliminary data.</text>
</comment>
<name>A0ABV2G7K8_9BACL</name>